<sequence length="204" mass="23024">MVAIQVEQEKKAEVSLDENDLGKEADSYVNENYIGKEPTPTKDEEAAEKPKEKIPGTPKETKHCISLGGVLCIVAIVICFFMAMAAMTAGVAVMYSGQQCEDKWTAVGQRCVRSFIGHLGTFEYARDFCEQESARLYNYNEDKSLELIGILENGKEFYWAERFGKPICTMFNVTTKVCPKLNRVFCIRKTLEESRKCSCRKGQN</sequence>
<dbReference type="RefSeq" id="YP_656539.1">
    <property type="nucleotide sequence ID" value="NC_008210.1"/>
</dbReference>
<evidence type="ECO:0000313" key="4">
    <source>
        <dbReference type="Proteomes" id="UP000120576"/>
    </source>
</evidence>
<organism evidence="3 4">
    <name type="scientific">Ranid herpesvirus 2</name>
    <dbReference type="NCBI Taxonomy" id="389214"/>
    <lineage>
        <taxon>Viruses</taxon>
        <taxon>Duplodnaviria</taxon>
        <taxon>Heunggongvirae</taxon>
        <taxon>Peploviricota</taxon>
        <taxon>Herviviricetes</taxon>
        <taxon>Herpesvirales</taxon>
        <taxon>Alloherpesviridae</taxon>
        <taxon>Batravirus</taxon>
        <taxon>Batravirus ranidallo2</taxon>
    </lineage>
</organism>
<dbReference type="EMBL" id="DQ665652">
    <property type="protein sequence ID" value="ABG25689.1"/>
    <property type="molecule type" value="Genomic_DNA"/>
</dbReference>
<feature type="region of interest" description="Disordered" evidence="1">
    <location>
        <begin position="1"/>
        <end position="58"/>
    </location>
</feature>
<proteinExistence type="predicted"/>
<name>Q14W75_9VIRU</name>
<dbReference type="InterPro" id="IPR016187">
    <property type="entry name" value="CTDL_fold"/>
</dbReference>
<keyword evidence="2" id="KW-0472">Membrane</keyword>
<dbReference type="GeneID" id="5179498"/>
<accession>Q14W75</accession>
<evidence type="ECO:0000256" key="1">
    <source>
        <dbReference type="SAM" id="MobiDB-lite"/>
    </source>
</evidence>
<evidence type="ECO:0000256" key="2">
    <source>
        <dbReference type="SAM" id="Phobius"/>
    </source>
</evidence>
<feature type="compositionally biased region" description="Basic and acidic residues" evidence="1">
    <location>
        <begin position="7"/>
        <end position="26"/>
    </location>
</feature>
<dbReference type="SUPFAM" id="SSF56436">
    <property type="entry name" value="C-type lectin-like"/>
    <property type="match status" value="1"/>
</dbReference>
<protein>
    <submittedName>
        <fullName evidence="3">ORF31</fullName>
    </submittedName>
</protein>
<keyword evidence="2" id="KW-1133">Transmembrane helix</keyword>
<evidence type="ECO:0000313" key="3">
    <source>
        <dbReference type="EMBL" id="ABG25689.1"/>
    </source>
</evidence>
<keyword evidence="4" id="KW-1185">Reference proteome</keyword>
<dbReference type="KEGG" id="vg:5179498"/>
<dbReference type="Pfam" id="PF05473">
    <property type="entry name" value="UL45"/>
    <property type="match status" value="1"/>
</dbReference>
<dbReference type="Proteomes" id="UP000120576">
    <property type="component" value="Genome"/>
</dbReference>
<reference evidence="3 4" key="1">
    <citation type="journal article" date="2006" name="J. Gen. Virol.">
        <title>Genome sequences of two frog herpesviruses.</title>
        <authorList>
            <person name="Davison A.J."/>
            <person name="Cunningham C."/>
            <person name="Sauerbier W."/>
            <person name="McKinnell R.G."/>
        </authorList>
    </citation>
    <scope>NUCLEOTIDE SEQUENCE [LARGE SCALE GENOMIC DNA]</scope>
    <source>
        <strain evidence="3">ATCC VR-568</strain>
    </source>
</reference>
<keyword evidence="2" id="KW-0812">Transmembrane</keyword>
<feature type="compositionally biased region" description="Basic and acidic residues" evidence="1">
    <location>
        <begin position="39"/>
        <end position="58"/>
    </location>
</feature>
<feature type="transmembrane region" description="Helical" evidence="2">
    <location>
        <begin position="67"/>
        <end position="95"/>
    </location>
</feature>